<dbReference type="Proteomes" id="UP001159428">
    <property type="component" value="Unassembled WGS sequence"/>
</dbReference>
<evidence type="ECO:0000256" key="1">
    <source>
        <dbReference type="ARBA" id="ARBA00009238"/>
    </source>
</evidence>
<feature type="repeat" description="Filamin" evidence="4">
    <location>
        <begin position="1408"/>
        <end position="1504"/>
    </location>
</feature>
<feature type="domain" description="Calponin-homology (CH)" evidence="6">
    <location>
        <begin position="259"/>
        <end position="362"/>
    </location>
</feature>
<feature type="region of interest" description="Disordered" evidence="5">
    <location>
        <begin position="1"/>
        <end position="24"/>
    </location>
</feature>
<dbReference type="Gene3D" id="1.10.418.10">
    <property type="entry name" value="Calponin-like domain"/>
    <property type="match status" value="3"/>
</dbReference>
<keyword evidence="2" id="KW-0677">Repeat</keyword>
<proteinExistence type="inferred from homology"/>
<dbReference type="Pfam" id="PF00307">
    <property type="entry name" value="CH"/>
    <property type="match status" value="3"/>
</dbReference>
<feature type="domain" description="Calponin-homology (CH)" evidence="6">
    <location>
        <begin position="43"/>
        <end position="149"/>
    </location>
</feature>
<dbReference type="Gene3D" id="2.60.40.10">
    <property type="entry name" value="Immunoglobulins"/>
    <property type="match status" value="13"/>
</dbReference>
<dbReference type="InterPro" id="IPR001298">
    <property type="entry name" value="Filamin/ABP280_rpt"/>
</dbReference>
<dbReference type="InterPro" id="IPR001715">
    <property type="entry name" value="CH_dom"/>
</dbReference>
<dbReference type="InterPro" id="IPR017868">
    <property type="entry name" value="Filamin/ABP280_repeat-like"/>
</dbReference>
<organism evidence="7 8">
    <name type="scientific">Pocillopora meandrina</name>
    <dbReference type="NCBI Taxonomy" id="46732"/>
    <lineage>
        <taxon>Eukaryota</taxon>
        <taxon>Metazoa</taxon>
        <taxon>Cnidaria</taxon>
        <taxon>Anthozoa</taxon>
        <taxon>Hexacorallia</taxon>
        <taxon>Scleractinia</taxon>
        <taxon>Astrocoeniina</taxon>
        <taxon>Pocilloporidae</taxon>
        <taxon>Pocillopora</taxon>
    </lineage>
</organism>
<feature type="repeat" description="Filamin" evidence="4">
    <location>
        <begin position="733"/>
        <end position="832"/>
    </location>
</feature>
<evidence type="ECO:0000313" key="8">
    <source>
        <dbReference type="Proteomes" id="UP001159428"/>
    </source>
</evidence>
<keyword evidence="8" id="KW-1185">Reference proteome</keyword>
<protein>
    <recommendedName>
        <fullName evidence="6">Calponin-homology (CH) domain-containing protein</fullName>
    </recommendedName>
</protein>
<evidence type="ECO:0000256" key="4">
    <source>
        <dbReference type="PROSITE-ProRule" id="PRU00087"/>
    </source>
</evidence>
<dbReference type="PROSITE" id="PS00019">
    <property type="entry name" value="ACTININ_1"/>
    <property type="match status" value="1"/>
</dbReference>
<dbReference type="SMART" id="SM00557">
    <property type="entry name" value="IG_FLMN"/>
    <property type="match status" value="13"/>
</dbReference>
<name>A0AAU9XH45_9CNID</name>
<feature type="repeat" description="Filamin" evidence="4">
    <location>
        <begin position="362"/>
        <end position="458"/>
    </location>
</feature>
<feature type="repeat" description="Filamin" evidence="4">
    <location>
        <begin position="925"/>
        <end position="1023"/>
    </location>
</feature>
<feature type="repeat" description="Filamin" evidence="4">
    <location>
        <begin position="1312"/>
        <end position="1405"/>
    </location>
</feature>
<dbReference type="InterPro" id="IPR014756">
    <property type="entry name" value="Ig_E-set"/>
</dbReference>
<dbReference type="PROSITE" id="PS50021">
    <property type="entry name" value="CH"/>
    <property type="match status" value="3"/>
</dbReference>
<feature type="compositionally biased region" description="Basic and acidic residues" evidence="5">
    <location>
        <begin position="1"/>
        <end position="10"/>
    </location>
</feature>
<feature type="compositionally biased region" description="Low complexity" evidence="5">
    <location>
        <begin position="14"/>
        <end position="24"/>
    </location>
</feature>
<dbReference type="Pfam" id="PF00630">
    <property type="entry name" value="Filamin"/>
    <property type="match status" value="13"/>
</dbReference>
<evidence type="ECO:0000313" key="7">
    <source>
        <dbReference type="EMBL" id="CAH3146454.1"/>
    </source>
</evidence>
<dbReference type="PROSITE" id="PS50194">
    <property type="entry name" value="FILAMIN_REPEAT"/>
    <property type="match status" value="13"/>
</dbReference>
<sequence>MTSLIEREQASIKSPRSPGRPSSGQFSFKGSLYVAHNEKDWIEIQKNTFTNWCNVQIHPYGVQITSDLAEAFQDGLSLVYLVESISTKKVGRYNKNPRLYAQKLENITSALKLLQSDGIKLVNIGNEDIANGNVKLILGLIWRLILHYQISSSGSASGKQLLLLWLKNAIPDMVIRNVTTDWNDGRALSALNEFCQPGLCPNYKSLNPEAKLSNTSDAMNAAEKNFSIPKVLSPEFFVSPYVDELSMMTYLSYYTQPGSIGEKRTLQFINDSAPGLNVRNFNTDWNDGKKLLQFLEAQCPGIVPGYENIDRNSPLENAKLGLDIAEEKFGVRKVLTPEELVSPDVDELSVMAYMLQFRTADKLQSHAHIFKADGNGIKRGVRGKTSEFFIYGRKDVGFDGVRVNIRGPDGEDSVPVETQVEADGSLRCKFVPFESGIHTISVKHYGKEVPKGPFQVMVHENVADVTVSGVGIKNAVVFKPAEFIVQTNDENSPPVSAVVEGPTKTANCNMEPLGNGKWRGYFVPREVGEHKIRIEVGDTPLLGSPFTTKVGDPTKCNVAGSETARNPTIGRPSSFDVDTSGAGLGELAIQCRGPVGNVPVDVKPTAPGRYNVSFTPNKPGEYNIHFVFNGDDIPGSPVKTIVSDPSRIVAHGDGLHQVTTDSEAEFFITLHGAGDGELKVYGEAPYGHFSVDLLQSPNEKDTYIVRYTPQGVGLHKIHINFAGEPVQGSPYIVKVADPRQVTLNTRELEREPKRFTVRHEVDIPVQVPSSAGEGQLEAAVVGPDQESVPSSVTKDDDGYYHIRFVPRQTGEHRVMVMYGGKEVSSSPYVIRIRDATSMKVKVTEMEQMRTGYSAQKEVDVPIEVPEEVDEISATVQDEDGKPIKSTLTFEPDGLYHVRFVPHKPGRYTVDVRCGGQSIENSPFVMKISEAETVSVKLKEFEKQEGVSYHVGYEVDVPMEIPSEVDEVSAVIYDPDGNIDKSTFKKESDGLHHLRFTPKKIGQYKVDIRCGGRSVENSPFPLNVAQPKTAVVRLRQPEESENKYLVRRELDIALDAAEGTKNLSSYVDGPDEENVPASFDKGDDGLYHVKFVPYKPGTYKVHVKSNGTPVASSPFLIKVGDPGKVQVAHVRSEELYAERVIKNEVDLAVESSYDMTDEDFSARVTGPDGENVPCHVNKGPDNRHHVRFTPHKAGPYKVDVRYRGEPVQGSPFTVNVTDQGQGGPVVNFNESDRFYENREADIPIMIPEGSSADYLKCRVTDPEMELLDYELTYDRGSNLYHVRFVPKRPGRHRVDVEYDGVPVDGSPFMMNIEGTEGHKKVFASGDGIKGGMVNEKIDFMVDARTAGRGKLTGKLTGVKYHTDVEVIDLKDGRYACHYLVPQAGAYVLSLMWNGQHIPNSPYKVTIREAQAMSAKSCFVEGSMLKEGTGATVGQAMGFSINSKDAGPGQLYVRCQGPTKDCDCTVFDNKDSTYQVQIFPSEVGNHLVYVEWGGRPVHGSPFLVRVGQPPDPSKVRVYGPGLENGLLRNFKGEFLVETKGAGPGTLKIRIHGPRGAFKVEMYRDTSKERSIGVRYNPTEAGRYIINIKWADQHIPGSPFDVTIVETRDELESLNELKDNAVLFQQRDARL</sequence>
<dbReference type="PANTHER" id="PTHR38537:SF8">
    <property type="entry name" value="FILAMIN-A"/>
    <property type="match status" value="1"/>
</dbReference>
<feature type="repeat" description="Filamin" evidence="4">
    <location>
        <begin position="1222"/>
        <end position="1311"/>
    </location>
</feature>
<feature type="repeat" description="Filamin" evidence="4">
    <location>
        <begin position="640"/>
        <end position="735"/>
    </location>
</feature>
<evidence type="ECO:0000259" key="6">
    <source>
        <dbReference type="PROSITE" id="PS50021"/>
    </source>
</evidence>
<reference evidence="7 8" key="1">
    <citation type="submission" date="2022-05" db="EMBL/GenBank/DDBJ databases">
        <authorList>
            <consortium name="Genoscope - CEA"/>
            <person name="William W."/>
        </authorList>
    </citation>
    <scope>NUCLEOTIDE SEQUENCE [LARGE SCALE GENOMIC DNA]</scope>
</reference>
<dbReference type="SMART" id="SM00033">
    <property type="entry name" value="CH"/>
    <property type="match status" value="3"/>
</dbReference>
<dbReference type="GO" id="GO:0030036">
    <property type="term" value="P:actin cytoskeleton organization"/>
    <property type="evidence" value="ECO:0007669"/>
    <property type="project" value="InterPro"/>
</dbReference>
<evidence type="ECO:0000256" key="5">
    <source>
        <dbReference type="SAM" id="MobiDB-lite"/>
    </source>
</evidence>
<dbReference type="GO" id="GO:0051015">
    <property type="term" value="F:actin filament binding"/>
    <property type="evidence" value="ECO:0007669"/>
    <property type="project" value="InterPro"/>
</dbReference>
<feature type="repeat" description="Filamin" evidence="4">
    <location>
        <begin position="548"/>
        <end position="642"/>
    </location>
</feature>
<dbReference type="PANTHER" id="PTHR38537">
    <property type="entry name" value="JITTERBUG, ISOFORM N"/>
    <property type="match status" value="1"/>
</dbReference>
<feature type="repeat" description="Filamin" evidence="4">
    <location>
        <begin position="830"/>
        <end position="927"/>
    </location>
</feature>
<dbReference type="SUPFAM" id="SSF47576">
    <property type="entry name" value="Calponin-homology domain, CH-domain"/>
    <property type="match status" value="2"/>
</dbReference>
<dbReference type="InterPro" id="IPR044801">
    <property type="entry name" value="Filamin"/>
</dbReference>
<accession>A0AAU9XH45</accession>
<keyword evidence="3" id="KW-0009">Actin-binding</keyword>
<dbReference type="InterPro" id="IPR001589">
    <property type="entry name" value="Actinin_actin-bd_CS"/>
</dbReference>
<dbReference type="EMBL" id="CALNXJ010000041">
    <property type="protein sequence ID" value="CAH3146454.1"/>
    <property type="molecule type" value="Genomic_DNA"/>
</dbReference>
<feature type="repeat" description="Filamin" evidence="4">
    <location>
        <begin position="1505"/>
        <end position="1601"/>
    </location>
</feature>
<feature type="repeat" description="Filamin" evidence="4">
    <location>
        <begin position="457"/>
        <end position="550"/>
    </location>
</feature>
<gene>
    <name evidence="7" type="ORF">PMEA_00022998</name>
</gene>
<evidence type="ECO:0000256" key="2">
    <source>
        <dbReference type="ARBA" id="ARBA00022737"/>
    </source>
</evidence>
<dbReference type="InterPro" id="IPR036872">
    <property type="entry name" value="CH_dom_sf"/>
</dbReference>
<feature type="repeat" description="Filamin" evidence="4">
    <location>
        <begin position="1023"/>
        <end position="1118"/>
    </location>
</feature>
<dbReference type="InterPro" id="IPR013783">
    <property type="entry name" value="Ig-like_fold"/>
</dbReference>
<feature type="domain" description="Calponin-homology (CH)" evidence="6">
    <location>
        <begin position="156"/>
        <end position="256"/>
    </location>
</feature>
<comment type="caution">
    <text evidence="7">The sequence shown here is derived from an EMBL/GenBank/DDBJ whole genome shotgun (WGS) entry which is preliminary data.</text>
</comment>
<evidence type="ECO:0000256" key="3">
    <source>
        <dbReference type="ARBA" id="ARBA00023203"/>
    </source>
</evidence>
<dbReference type="SUPFAM" id="SSF81296">
    <property type="entry name" value="E set domains"/>
    <property type="match status" value="13"/>
</dbReference>
<comment type="similarity">
    <text evidence="1">Belongs to the filamin family.</text>
</comment>
<feature type="repeat" description="Filamin" evidence="4">
    <location>
        <begin position="1116"/>
        <end position="1215"/>
    </location>
</feature>
<dbReference type="FunFam" id="2.60.40.10:FF:001145">
    <property type="entry name" value="Jitterbug, isoform I"/>
    <property type="match status" value="1"/>
</dbReference>
<dbReference type="CDD" id="cd21184">
    <property type="entry name" value="CH_FLN-like_rpt2"/>
    <property type="match status" value="1"/>
</dbReference>
<dbReference type="CDD" id="cd21227">
    <property type="entry name" value="CH_jitterbug-like_rpt1"/>
    <property type="match status" value="1"/>
</dbReference>